<dbReference type="RefSeq" id="YP_008319987.2">
    <property type="nucleotide sequence ID" value="NC_021858.1"/>
</dbReference>
<gene>
    <name evidence="1" type="ORF">pdul_cds_1043</name>
</gene>
<dbReference type="EMBL" id="KC977570">
    <property type="protein sequence ID" value="AGO83318.2"/>
    <property type="molecule type" value="Genomic_DNA"/>
</dbReference>
<name>S4VSD6_9VIRU</name>
<evidence type="ECO:0000313" key="2">
    <source>
        <dbReference type="Proteomes" id="UP000201566"/>
    </source>
</evidence>
<dbReference type="KEGG" id="vg:16512900"/>
<proteinExistence type="predicted"/>
<reference evidence="1 2" key="1">
    <citation type="journal article" date="2013" name="Science">
        <title>Pandoraviruses: amoeba viruses with genomes up to 2.5 Mb reaching that of parasitic eukaryotes.</title>
        <authorList>
            <person name="Philippe N."/>
            <person name="Legendre M."/>
            <person name="Doutre G."/>
            <person name="Coute Y."/>
            <person name="Poirot O."/>
            <person name="Lescot M."/>
            <person name="Arslan D."/>
            <person name="Seltzer V."/>
            <person name="Bertaux L."/>
            <person name="Bruley C."/>
            <person name="Garin J."/>
            <person name="Claverie J.M."/>
            <person name="Abergel C."/>
        </authorList>
    </citation>
    <scope>NUCLEOTIDE SEQUENCE [LARGE SCALE GENOMIC DNA]</scope>
    <source>
        <strain evidence="1">Melbourne</strain>
    </source>
</reference>
<dbReference type="Proteomes" id="UP000201566">
    <property type="component" value="Segment"/>
</dbReference>
<evidence type="ECO:0000313" key="1">
    <source>
        <dbReference type="EMBL" id="AGO83318.2"/>
    </source>
</evidence>
<protein>
    <submittedName>
        <fullName evidence="1">Uncharacterized protein</fullName>
    </submittedName>
</protein>
<accession>S4VSD6</accession>
<dbReference type="GeneID" id="16512900"/>
<organism evidence="1 2">
    <name type="scientific">Pandoravirus dulcis</name>
    <dbReference type="NCBI Taxonomy" id="1349409"/>
    <lineage>
        <taxon>Viruses</taxon>
        <taxon>Pandoravirus</taxon>
    </lineage>
</organism>
<sequence length="316" mass="34580">MDARAHGSTAHVLVGLPVELWALISRLCADDRGTRVALAAVCRTLRGVINTLTSAMIERTRASIDTTVDAWERLSVDADRAWAAGMDCPRCTSALDNAPGPVGKCTHLVRRYGPHRLGGVRTLCDGCAASAVQEIRDLGVDHADPVIVQRVDLAVPHVWRIFNNFVPSHAVDDEHFAVPAALVHCVNERAAACLAALTTLPPTYYFDDESTRLLPLPSARSWLPVGPAHVERARGTQYRGLFVCCDAAHPMWGVIAAACMGARGLIFNDCWIAYPHMHALMADYRERRQSMRHADIISWTTGVAFDQDDAEGEIIR</sequence>